<dbReference type="SMART" id="SM00267">
    <property type="entry name" value="GGDEF"/>
    <property type="match status" value="1"/>
</dbReference>
<evidence type="ECO:0000259" key="5">
    <source>
        <dbReference type="PROSITE" id="PS50887"/>
    </source>
</evidence>
<protein>
    <recommendedName>
        <fullName evidence="1">diguanylate cyclase</fullName>
        <ecNumber evidence="1">2.7.7.65</ecNumber>
    </recommendedName>
</protein>
<dbReference type="CDD" id="cd01949">
    <property type="entry name" value="GGDEF"/>
    <property type="match status" value="1"/>
</dbReference>
<dbReference type="EC" id="2.7.7.65" evidence="1"/>
<evidence type="ECO:0000313" key="7">
    <source>
        <dbReference type="Proteomes" id="UP000014975"/>
    </source>
</evidence>
<dbReference type="PANTHER" id="PTHR45138:SF9">
    <property type="entry name" value="DIGUANYLATE CYCLASE DGCM-RELATED"/>
    <property type="match status" value="1"/>
</dbReference>
<dbReference type="InterPro" id="IPR011006">
    <property type="entry name" value="CheY-like_superfamily"/>
</dbReference>
<dbReference type="InterPro" id="IPR029787">
    <property type="entry name" value="Nucleotide_cyclase"/>
</dbReference>
<dbReference type="Pfam" id="PF00990">
    <property type="entry name" value="GGDEF"/>
    <property type="match status" value="1"/>
</dbReference>
<comment type="caution">
    <text evidence="6">The sequence shown here is derived from an EMBL/GenBank/DDBJ whole genome shotgun (WGS) entry which is preliminary data.</text>
</comment>
<name>S7TFW5_9BACT</name>
<feature type="domain" description="GGDEF" evidence="5">
    <location>
        <begin position="305"/>
        <end position="434"/>
    </location>
</feature>
<dbReference type="PATRIC" id="fig|1121439.3.peg.357"/>
<dbReference type="PANTHER" id="PTHR45138">
    <property type="entry name" value="REGULATORY COMPONENTS OF SENSORY TRANSDUCTION SYSTEM"/>
    <property type="match status" value="1"/>
</dbReference>
<dbReference type="Pfam" id="PF00072">
    <property type="entry name" value="Response_reg"/>
    <property type="match status" value="1"/>
</dbReference>
<proteinExistence type="predicted"/>
<dbReference type="SUPFAM" id="SSF52172">
    <property type="entry name" value="CheY-like"/>
    <property type="match status" value="1"/>
</dbReference>
<dbReference type="SMART" id="SM00448">
    <property type="entry name" value="REC"/>
    <property type="match status" value="1"/>
</dbReference>
<evidence type="ECO:0000313" key="6">
    <source>
        <dbReference type="EMBL" id="EPR35631.1"/>
    </source>
</evidence>
<keyword evidence="3" id="KW-0597">Phosphoprotein</keyword>
<evidence type="ECO:0000256" key="1">
    <source>
        <dbReference type="ARBA" id="ARBA00012528"/>
    </source>
</evidence>
<dbReference type="FunFam" id="3.30.70.270:FF:000001">
    <property type="entry name" value="Diguanylate cyclase domain protein"/>
    <property type="match status" value="1"/>
</dbReference>
<dbReference type="CDD" id="cd17536">
    <property type="entry name" value="REC_YesN-like"/>
    <property type="match status" value="1"/>
</dbReference>
<dbReference type="InterPro" id="IPR043128">
    <property type="entry name" value="Rev_trsase/Diguanyl_cyclase"/>
</dbReference>
<dbReference type="GO" id="GO:0000160">
    <property type="term" value="P:phosphorelay signal transduction system"/>
    <property type="evidence" value="ECO:0007669"/>
    <property type="project" value="InterPro"/>
</dbReference>
<dbReference type="PROSITE" id="PS50110">
    <property type="entry name" value="RESPONSE_REGULATORY"/>
    <property type="match status" value="1"/>
</dbReference>
<dbReference type="AlphaFoldDB" id="S7TFW5"/>
<evidence type="ECO:0000259" key="4">
    <source>
        <dbReference type="PROSITE" id="PS50110"/>
    </source>
</evidence>
<reference evidence="6 7" key="1">
    <citation type="journal article" date="2013" name="Genome Announc.">
        <title>Draft genome sequences for three mercury-methylating, sulfate-reducing bacteria.</title>
        <authorList>
            <person name="Brown S.D."/>
            <person name="Hurt R.A.Jr."/>
            <person name="Gilmour C.C."/>
            <person name="Elias D.A."/>
        </authorList>
    </citation>
    <scope>NUCLEOTIDE SEQUENCE [LARGE SCALE GENOMIC DNA]</scope>
    <source>
        <strain evidence="6 7">DSM 16529</strain>
    </source>
</reference>
<comment type="catalytic activity">
    <reaction evidence="2">
        <text>2 GTP = 3',3'-c-di-GMP + 2 diphosphate</text>
        <dbReference type="Rhea" id="RHEA:24898"/>
        <dbReference type="ChEBI" id="CHEBI:33019"/>
        <dbReference type="ChEBI" id="CHEBI:37565"/>
        <dbReference type="ChEBI" id="CHEBI:58805"/>
        <dbReference type="EC" id="2.7.7.65"/>
    </reaction>
</comment>
<organism evidence="6 7">
    <name type="scientific">Alkalidesulfovibrio alkalitolerans DSM 16529</name>
    <dbReference type="NCBI Taxonomy" id="1121439"/>
    <lineage>
        <taxon>Bacteria</taxon>
        <taxon>Pseudomonadati</taxon>
        <taxon>Thermodesulfobacteriota</taxon>
        <taxon>Desulfovibrionia</taxon>
        <taxon>Desulfovibrionales</taxon>
        <taxon>Desulfovibrionaceae</taxon>
        <taxon>Alkalidesulfovibrio</taxon>
    </lineage>
</organism>
<feature type="domain" description="Response regulatory" evidence="4">
    <location>
        <begin position="14"/>
        <end position="128"/>
    </location>
</feature>
<dbReference type="PROSITE" id="PS50887">
    <property type="entry name" value="GGDEF"/>
    <property type="match status" value="1"/>
</dbReference>
<evidence type="ECO:0000256" key="2">
    <source>
        <dbReference type="ARBA" id="ARBA00034247"/>
    </source>
</evidence>
<dbReference type="NCBIfam" id="TIGR00254">
    <property type="entry name" value="GGDEF"/>
    <property type="match status" value="1"/>
</dbReference>
<dbReference type="SUPFAM" id="SSF55073">
    <property type="entry name" value="Nucleotide cyclase"/>
    <property type="match status" value="1"/>
</dbReference>
<keyword evidence="7" id="KW-1185">Reference proteome</keyword>
<dbReference type="InterPro" id="IPR000160">
    <property type="entry name" value="GGDEF_dom"/>
</dbReference>
<dbReference type="Gene3D" id="3.30.70.270">
    <property type="match status" value="1"/>
</dbReference>
<dbReference type="Proteomes" id="UP000014975">
    <property type="component" value="Unassembled WGS sequence"/>
</dbReference>
<gene>
    <name evidence="6" type="ORF">dsat_1972</name>
</gene>
<dbReference type="eggNOG" id="COG3706">
    <property type="taxonomic scope" value="Bacteria"/>
</dbReference>
<sequence>MEMNKPGPEKDGILVLVAEDDAIIREQMAMTLRRAGMRVITAVDGHEAFETYLRSFPDLVVSDIRMPRMDGLELARRIREMSNDVCIILVSAYSDNETLFASINLRVDGFARKPVLPDELVSLTRRCNLHGRGERSLLSKVMDHNPDMFLTTDGERALYVNQPLMRFLGIASIEGHDALHMLGTRITPAHAAKHPDSPQPHAASVSWIADLVRQGGGADPLLAVSTPTGREPEPPQRTFLVRVGRLPLEDTVFSIVSFADVTRIQEERDFYLELALKDSLTGLGNRRRLMDELAKEAVRAGRYAKDLSIIILDIDDFKVLNDTHGHQVGDHVLCEIARIMEENVRQVDLLARHGGEEFCCLAPETGLEGAQEMAEKLRRRIALHDFDVAGRVTASFGVALFDPSETPEQFMARADKALYQAKRQGKNQVCVADAPETA</sequence>
<dbReference type="Gene3D" id="3.40.50.2300">
    <property type="match status" value="1"/>
</dbReference>
<evidence type="ECO:0000256" key="3">
    <source>
        <dbReference type="PROSITE-ProRule" id="PRU00169"/>
    </source>
</evidence>
<feature type="modified residue" description="4-aspartylphosphate" evidence="3">
    <location>
        <position position="63"/>
    </location>
</feature>
<accession>S7TFW5</accession>
<dbReference type="InterPro" id="IPR050469">
    <property type="entry name" value="Diguanylate_Cyclase"/>
</dbReference>
<dbReference type="InterPro" id="IPR001789">
    <property type="entry name" value="Sig_transdc_resp-reg_receiver"/>
</dbReference>
<dbReference type="EMBL" id="ATHI01000003">
    <property type="protein sequence ID" value="EPR35631.1"/>
    <property type="molecule type" value="Genomic_DNA"/>
</dbReference>
<dbReference type="STRING" id="1121439.dsat_1972"/>
<dbReference type="GO" id="GO:0052621">
    <property type="term" value="F:diguanylate cyclase activity"/>
    <property type="evidence" value="ECO:0007669"/>
    <property type="project" value="UniProtKB-EC"/>
</dbReference>